<protein>
    <submittedName>
        <fullName evidence="4">GNAT family N-acetyltransferase</fullName>
        <ecNumber evidence="4">2.3.1.-</ecNumber>
    </submittedName>
</protein>
<dbReference type="Proteomes" id="UP001602013">
    <property type="component" value="Unassembled WGS sequence"/>
</dbReference>
<dbReference type="Gene3D" id="3.40.630.30">
    <property type="match status" value="1"/>
</dbReference>
<dbReference type="InterPro" id="IPR050680">
    <property type="entry name" value="YpeA/RimI_acetyltransf"/>
</dbReference>
<organism evidence="4 5">
    <name type="scientific">Microtetraspora malaysiensis</name>
    <dbReference type="NCBI Taxonomy" id="161358"/>
    <lineage>
        <taxon>Bacteria</taxon>
        <taxon>Bacillati</taxon>
        <taxon>Actinomycetota</taxon>
        <taxon>Actinomycetes</taxon>
        <taxon>Streptosporangiales</taxon>
        <taxon>Streptosporangiaceae</taxon>
        <taxon>Microtetraspora</taxon>
    </lineage>
</organism>
<dbReference type="CDD" id="cd04301">
    <property type="entry name" value="NAT_SF"/>
    <property type="match status" value="1"/>
</dbReference>
<keyword evidence="5" id="KW-1185">Reference proteome</keyword>
<reference evidence="4 5" key="1">
    <citation type="submission" date="2024-10" db="EMBL/GenBank/DDBJ databases">
        <title>The Natural Products Discovery Center: Release of the First 8490 Sequenced Strains for Exploring Actinobacteria Biosynthetic Diversity.</title>
        <authorList>
            <person name="Kalkreuter E."/>
            <person name="Kautsar S.A."/>
            <person name="Yang D."/>
            <person name="Bader C.D."/>
            <person name="Teijaro C.N."/>
            <person name="Fluegel L."/>
            <person name="Davis C.M."/>
            <person name="Simpson J.R."/>
            <person name="Lauterbach L."/>
            <person name="Steele A.D."/>
            <person name="Gui C."/>
            <person name="Meng S."/>
            <person name="Li G."/>
            <person name="Viehrig K."/>
            <person name="Ye F."/>
            <person name="Su P."/>
            <person name="Kiefer A.F."/>
            <person name="Nichols A."/>
            <person name="Cepeda A.J."/>
            <person name="Yan W."/>
            <person name="Fan B."/>
            <person name="Jiang Y."/>
            <person name="Adhikari A."/>
            <person name="Zheng C.-J."/>
            <person name="Schuster L."/>
            <person name="Cowan T.M."/>
            <person name="Smanski M.J."/>
            <person name="Chevrette M.G."/>
            <person name="De Carvalho L.P.S."/>
            <person name="Shen B."/>
        </authorList>
    </citation>
    <scope>NUCLEOTIDE SEQUENCE [LARGE SCALE GENOMIC DNA]</scope>
    <source>
        <strain evidence="4 5">NPDC002173</strain>
    </source>
</reference>
<sequence length="308" mass="34151">MTIASDLTVRPYADADLPLLQRTFAGWIAAAGRCGYDHIGELPHRIYENLRGRHPVGELVHVWEDAGGVAGLAINLRFGAAFDVFAAPSLRGTAAESHMLRTAYETTGRLMDEDEPFVLTDLFDCDTVRADLLTRLGFTRFRVWDHVNERDLNGPIAEPRLPAGFVVRGARPDDAAGLAEARNNSFEESWTGDLYRSAVMEKPGYDPAREIVVESPEGRIAAFTVYWTDERNGIGHFEPVGTHRDFQRRGLARAAMLSAMRHMAADGMTTVTVNHNAENTAAAGLYASLGFVRRHETYGFRRPRPHDA</sequence>
<proteinExistence type="predicted"/>
<gene>
    <name evidence="4" type="ORF">ACFYXI_29765</name>
</gene>
<dbReference type="EMBL" id="JBIASD010000024">
    <property type="protein sequence ID" value="MFF3669783.1"/>
    <property type="molecule type" value="Genomic_DNA"/>
</dbReference>
<dbReference type="Pfam" id="PF00583">
    <property type="entry name" value="Acetyltransf_1"/>
    <property type="match status" value="1"/>
</dbReference>
<dbReference type="PROSITE" id="PS51186">
    <property type="entry name" value="GNAT"/>
    <property type="match status" value="1"/>
</dbReference>
<evidence type="ECO:0000259" key="3">
    <source>
        <dbReference type="PROSITE" id="PS51186"/>
    </source>
</evidence>
<dbReference type="GO" id="GO:0016746">
    <property type="term" value="F:acyltransferase activity"/>
    <property type="evidence" value="ECO:0007669"/>
    <property type="project" value="UniProtKB-KW"/>
</dbReference>
<name>A0ABW6SY13_9ACTN</name>
<dbReference type="PANTHER" id="PTHR43420">
    <property type="entry name" value="ACETYLTRANSFERASE"/>
    <property type="match status" value="1"/>
</dbReference>
<keyword evidence="1 4" id="KW-0808">Transferase</keyword>
<evidence type="ECO:0000256" key="2">
    <source>
        <dbReference type="ARBA" id="ARBA00023315"/>
    </source>
</evidence>
<evidence type="ECO:0000256" key="1">
    <source>
        <dbReference type="ARBA" id="ARBA00022679"/>
    </source>
</evidence>
<evidence type="ECO:0000313" key="4">
    <source>
        <dbReference type="EMBL" id="MFF3669783.1"/>
    </source>
</evidence>
<keyword evidence="2 4" id="KW-0012">Acyltransferase</keyword>
<dbReference type="InterPro" id="IPR016181">
    <property type="entry name" value="Acyl_CoA_acyltransferase"/>
</dbReference>
<dbReference type="EC" id="2.3.1.-" evidence="4"/>
<accession>A0ABW6SY13</accession>
<feature type="domain" description="N-acetyltransferase" evidence="3">
    <location>
        <begin position="165"/>
        <end position="308"/>
    </location>
</feature>
<dbReference type="SUPFAM" id="SSF55729">
    <property type="entry name" value="Acyl-CoA N-acyltransferases (Nat)"/>
    <property type="match status" value="1"/>
</dbReference>
<evidence type="ECO:0000313" key="5">
    <source>
        <dbReference type="Proteomes" id="UP001602013"/>
    </source>
</evidence>
<comment type="caution">
    <text evidence="4">The sequence shown here is derived from an EMBL/GenBank/DDBJ whole genome shotgun (WGS) entry which is preliminary data.</text>
</comment>
<dbReference type="RefSeq" id="WP_387416060.1">
    <property type="nucleotide sequence ID" value="NZ_JBIASD010000024.1"/>
</dbReference>
<dbReference type="InterPro" id="IPR000182">
    <property type="entry name" value="GNAT_dom"/>
</dbReference>